<protein>
    <submittedName>
        <fullName evidence="1">Uncharacterized protein</fullName>
    </submittedName>
</protein>
<dbReference type="EMBL" id="DF973587">
    <property type="protein sequence ID" value="GAU35342.1"/>
    <property type="molecule type" value="Genomic_DNA"/>
</dbReference>
<proteinExistence type="predicted"/>
<dbReference type="OrthoDB" id="1734839at2759"/>
<keyword evidence="2" id="KW-1185">Reference proteome</keyword>
<name>A0A2Z6NF89_TRISU</name>
<dbReference type="Proteomes" id="UP000242715">
    <property type="component" value="Unassembled WGS sequence"/>
</dbReference>
<gene>
    <name evidence="1" type="ORF">TSUD_337340</name>
</gene>
<accession>A0A2Z6NF89</accession>
<evidence type="ECO:0000313" key="1">
    <source>
        <dbReference type="EMBL" id="GAU35342.1"/>
    </source>
</evidence>
<reference evidence="2" key="1">
    <citation type="journal article" date="2017" name="Front. Plant Sci.">
        <title>Climate Clever Clovers: New Paradigm to Reduce the Environmental Footprint of Ruminants by Breeding Low Methanogenic Forages Utilizing Haplotype Variation.</title>
        <authorList>
            <person name="Kaur P."/>
            <person name="Appels R."/>
            <person name="Bayer P.E."/>
            <person name="Keeble-Gagnere G."/>
            <person name="Wang J."/>
            <person name="Hirakawa H."/>
            <person name="Shirasawa K."/>
            <person name="Vercoe P."/>
            <person name="Stefanova K."/>
            <person name="Durmic Z."/>
            <person name="Nichols P."/>
            <person name="Revell C."/>
            <person name="Isobe S.N."/>
            <person name="Edwards D."/>
            <person name="Erskine W."/>
        </authorList>
    </citation>
    <scope>NUCLEOTIDE SEQUENCE [LARGE SCALE GENOMIC DNA]</scope>
    <source>
        <strain evidence="2">cv. Daliak</strain>
    </source>
</reference>
<evidence type="ECO:0000313" key="2">
    <source>
        <dbReference type="Proteomes" id="UP000242715"/>
    </source>
</evidence>
<dbReference type="AlphaFoldDB" id="A0A2Z6NF89"/>
<organism evidence="1 2">
    <name type="scientific">Trifolium subterraneum</name>
    <name type="common">Subterranean clover</name>
    <dbReference type="NCBI Taxonomy" id="3900"/>
    <lineage>
        <taxon>Eukaryota</taxon>
        <taxon>Viridiplantae</taxon>
        <taxon>Streptophyta</taxon>
        <taxon>Embryophyta</taxon>
        <taxon>Tracheophyta</taxon>
        <taxon>Spermatophyta</taxon>
        <taxon>Magnoliopsida</taxon>
        <taxon>eudicotyledons</taxon>
        <taxon>Gunneridae</taxon>
        <taxon>Pentapetalae</taxon>
        <taxon>rosids</taxon>
        <taxon>fabids</taxon>
        <taxon>Fabales</taxon>
        <taxon>Fabaceae</taxon>
        <taxon>Papilionoideae</taxon>
        <taxon>50 kb inversion clade</taxon>
        <taxon>NPAAA clade</taxon>
        <taxon>Hologalegina</taxon>
        <taxon>IRL clade</taxon>
        <taxon>Trifolieae</taxon>
        <taxon>Trifolium</taxon>
    </lineage>
</organism>
<sequence length="82" mass="9291">MMKLLRNELGLEVFPARTGFAPSDTPELQTPKLSHLSIEALPEENALTTTTGFHTRRPAVLQRLKVTKKSLHRWLQRKGSVN</sequence>